<gene>
    <name evidence="12" type="ORF">HCG48_02580</name>
</gene>
<dbReference type="GO" id="GO:0000155">
    <property type="term" value="F:phosphorelay sensor kinase activity"/>
    <property type="evidence" value="ECO:0007669"/>
    <property type="project" value="InterPro"/>
</dbReference>
<evidence type="ECO:0000313" key="13">
    <source>
        <dbReference type="Proteomes" id="UP000500857"/>
    </source>
</evidence>
<dbReference type="Proteomes" id="UP000500857">
    <property type="component" value="Chromosome"/>
</dbReference>
<dbReference type="AlphaFoldDB" id="A0A6H1TSM5"/>
<evidence type="ECO:0000256" key="7">
    <source>
        <dbReference type="PROSITE-ProRule" id="PRU00169"/>
    </source>
</evidence>
<keyword evidence="13" id="KW-1185">Reference proteome</keyword>
<dbReference type="KEGG" id="oxy:HCG48_02580"/>
<dbReference type="CDD" id="cd00082">
    <property type="entry name" value="HisKA"/>
    <property type="match status" value="1"/>
</dbReference>
<evidence type="ECO:0000256" key="5">
    <source>
        <dbReference type="ARBA" id="ARBA00022777"/>
    </source>
</evidence>
<dbReference type="FunFam" id="3.30.565.10:FF:000006">
    <property type="entry name" value="Sensor histidine kinase WalK"/>
    <property type="match status" value="1"/>
</dbReference>
<dbReference type="CDD" id="cd00075">
    <property type="entry name" value="HATPase"/>
    <property type="match status" value="1"/>
</dbReference>
<evidence type="ECO:0000259" key="8">
    <source>
        <dbReference type="PROSITE" id="PS50109"/>
    </source>
</evidence>
<evidence type="ECO:0000313" key="12">
    <source>
        <dbReference type="EMBL" id="QIZ69608.1"/>
    </source>
</evidence>
<evidence type="ECO:0000259" key="10">
    <source>
        <dbReference type="PROSITE" id="PS50112"/>
    </source>
</evidence>
<dbReference type="SMART" id="SM00448">
    <property type="entry name" value="REC"/>
    <property type="match status" value="1"/>
</dbReference>
<dbReference type="PROSITE" id="PS50113">
    <property type="entry name" value="PAC"/>
    <property type="match status" value="1"/>
</dbReference>
<evidence type="ECO:0000259" key="11">
    <source>
        <dbReference type="PROSITE" id="PS50113"/>
    </source>
</evidence>
<keyword evidence="6" id="KW-0902">Two-component regulatory system</keyword>
<dbReference type="PROSITE" id="PS50112">
    <property type="entry name" value="PAS"/>
    <property type="match status" value="1"/>
</dbReference>
<dbReference type="InterPro" id="IPR036890">
    <property type="entry name" value="HATPase_C_sf"/>
</dbReference>
<dbReference type="CDD" id="cd17534">
    <property type="entry name" value="REC_DC-like"/>
    <property type="match status" value="1"/>
</dbReference>
<feature type="domain" description="Histidine kinase" evidence="8">
    <location>
        <begin position="300"/>
        <end position="526"/>
    </location>
</feature>
<dbReference type="EC" id="2.7.13.3" evidence="2"/>
<dbReference type="Pfam" id="PF00512">
    <property type="entry name" value="HisKA"/>
    <property type="match status" value="1"/>
</dbReference>
<dbReference type="SMART" id="SM00387">
    <property type="entry name" value="HATPase_c"/>
    <property type="match status" value="1"/>
</dbReference>
<dbReference type="PANTHER" id="PTHR43547:SF2">
    <property type="entry name" value="HYBRID SIGNAL TRANSDUCTION HISTIDINE KINASE C"/>
    <property type="match status" value="1"/>
</dbReference>
<dbReference type="PANTHER" id="PTHR43547">
    <property type="entry name" value="TWO-COMPONENT HISTIDINE KINASE"/>
    <property type="match status" value="1"/>
</dbReference>
<protein>
    <recommendedName>
        <fullName evidence="2">histidine kinase</fullName>
        <ecNumber evidence="2">2.7.13.3</ecNumber>
    </recommendedName>
</protein>
<dbReference type="InterPro" id="IPR035965">
    <property type="entry name" value="PAS-like_dom_sf"/>
</dbReference>
<dbReference type="EMBL" id="CP051167">
    <property type="protein sequence ID" value="QIZ69608.1"/>
    <property type="molecule type" value="Genomic_DNA"/>
</dbReference>
<dbReference type="SUPFAM" id="SSF47384">
    <property type="entry name" value="Homodimeric domain of signal transducing histidine kinase"/>
    <property type="match status" value="1"/>
</dbReference>
<dbReference type="Pfam" id="PF02518">
    <property type="entry name" value="HATPase_c"/>
    <property type="match status" value="1"/>
</dbReference>
<dbReference type="InterPro" id="IPR005467">
    <property type="entry name" value="His_kinase_dom"/>
</dbReference>
<dbReference type="GO" id="GO:0006355">
    <property type="term" value="P:regulation of DNA-templated transcription"/>
    <property type="evidence" value="ECO:0007669"/>
    <property type="project" value="InterPro"/>
</dbReference>
<comment type="catalytic activity">
    <reaction evidence="1">
        <text>ATP + protein L-histidine = ADP + protein N-phospho-L-histidine.</text>
        <dbReference type="EC" id="2.7.13.3"/>
    </reaction>
</comment>
<dbReference type="SMART" id="SM00086">
    <property type="entry name" value="PAC"/>
    <property type="match status" value="1"/>
</dbReference>
<dbReference type="InterPro" id="IPR003594">
    <property type="entry name" value="HATPase_dom"/>
</dbReference>
<keyword evidence="5" id="KW-0418">Kinase</keyword>
<dbReference type="InterPro" id="IPR036097">
    <property type="entry name" value="HisK_dim/P_sf"/>
</dbReference>
<evidence type="ECO:0000256" key="1">
    <source>
        <dbReference type="ARBA" id="ARBA00000085"/>
    </source>
</evidence>
<evidence type="ECO:0000256" key="2">
    <source>
        <dbReference type="ARBA" id="ARBA00012438"/>
    </source>
</evidence>
<dbReference type="PROSITE" id="PS50110">
    <property type="entry name" value="RESPONSE_REGULATORY"/>
    <property type="match status" value="1"/>
</dbReference>
<dbReference type="SMART" id="SM00388">
    <property type="entry name" value="HisKA"/>
    <property type="match status" value="1"/>
</dbReference>
<sequence length="530" mass="59517">MANEQILVVEDEGIVALDIQSMLEDLGYQVPITVGSGEEALASIAENRPNLVLMDINLDGEIDGVETAEQIRDRYNIPVVYLTAYSDDDTLQRAKLTTPFDYLVKPLEARSLKTTIEMAIYRHELEQELKQSKEWFATTLRSIGDAVIATDESRKIAFLNTIAEQLTGWSQNEAIGREVSEVLYLIDEDKGVAIADPGLAFFSGQLSGETIDEAVLVAKQGRHIPIENTVTPITDRNNRTIGVVWVFRDISDRKQAEALEKDRIRLETEVKQRSIAEAEIRRSLELERQLSELKSRLIANVSHEFRTPLSVILSSSELLQTYSDIWSEEKKNSHFQRIKSAIDYMTKLVSDVSVIGQAEAGKLSINPIPLELVQFCRDLVEERQITAGDRYQISFETNRDRLEVTIDDKILEHILLNLLSNALKYSPEGGQIEFKLTLKEREYTPDNPSDEAIVIRIQDPGIGIPPEDLPNLFKSFQRATNVGTIRGTGLGLSIVRKCVDLLEGQIEITSKIGRGTTVTVTLPRYCKQSS</sequence>
<dbReference type="InterPro" id="IPR003661">
    <property type="entry name" value="HisK_dim/P_dom"/>
</dbReference>
<dbReference type="InterPro" id="IPR000014">
    <property type="entry name" value="PAS"/>
</dbReference>
<feature type="domain" description="Response regulatory" evidence="9">
    <location>
        <begin position="5"/>
        <end position="120"/>
    </location>
</feature>
<dbReference type="InterPro" id="IPR001789">
    <property type="entry name" value="Sig_transdc_resp-reg_receiver"/>
</dbReference>
<dbReference type="PROSITE" id="PS50109">
    <property type="entry name" value="HIS_KIN"/>
    <property type="match status" value="1"/>
</dbReference>
<dbReference type="Pfam" id="PF00989">
    <property type="entry name" value="PAS"/>
    <property type="match status" value="1"/>
</dbReference>
<accession>A0A6H1TSM5</accession>
<dbReference type="Pfam" id="PF00072">
    <property type="entry name" value="Response_reg"/>
    <property type="match status" value="1"/>
</dbReference>
<feature type="domain" description="PAS" evidence="10">
    <location>
        <begin position="132"/>
        <end position="189"/>
    </location>
</feature>
<feature type="domain" description="PAC" evidence="11">
    <location>
        <begin position="210"/>
        <end position="262"/>
    </location>
</feature>
<keyword evidence="3 7" id="KW-0597">Phosphoprotein</keyword>
<dbReference type="SUPFAM" id="SSF52172">
    <property type="entry name" value="CheY-like"/>
    <property type="match status" value="1"/>
</dbReference>
<dbReference type="SUPFAM" id="SSF55874">
    <property type="entry name" value="ATPase domain of HSP90 chaperone/DNA topoisomerase II/histidine kinase"/>
    <property type="match status" value="1"/>
</dbReference>
<reference evidence="12 13" key="1">
    <citation type="submission" date="2020-04" db="EMBL/GenBank/DDBJ databases">
        <authorList>
            <person name="Basu S."/>
            <person name="Maruthanayagam V."/>
            <person name="Chakraborty S."/>
            <person name="Pramanik A."/>
            <person name="Mukherjee J."/>
            <person name="Brink B."/>
        </authorList>
    </citation>
    <scope>NUCLEOTIDE SEQUENCE [LARGE SCALE GENOMIC DNA]</scope>
    <source>
        <strain evidence="12 13">AP17</strain>
    </source>
</reference>
<dbReference type="RefSeq" id="WP_168567765.1">
    <property type="nucleotide sequence ID" value="NZ_CP051167.1"/>
</dbReference>
<dbReference type="InterPro" id="IPR000700">
    <property type="entry name" value="PAS-assoc_C"/>
</dbReference>
<organism evidence="12 13">
    <name type="scientific">Oxynema aestuarii AP17</name>
    <dbReference type="NCBI Taxonomy" id="2064643"/>
    <lineage>
        <taxon>Bacteria</taxon>
        <taxon>Bacillati</taxon>
        <taxon>Cyanobacteriota</taxon>
        <taxon>Cyanophyceae</taxon>
        <taxon>Oscillatoriophycideae</taxon>
        <taxon>Oscillatoriales</taxon>
        <taxon>Oscillatoriaceae</taxon>
        <taxon>Oxynema</taxon>
        <taxon>Oxynema aestuarii</taxon>
    </lineage>
</organism>
<evidence type="ECO:0000256" key="6">
    <source>
        <dbReference type="ARBA" id="ARBA00023012"/>
    </source>
</evidence>
<keyword evidence="4" id="KW-0808">Transferase</keyword>
<feature type="modified residue" description="4-aspartylphosphate" evidence="7">
    <location>
        <position position="55"/>
    </location>
</feature>
<evidence type="ECO:0000256" key="4">
    <source>
        <dbReference type="ARBA" id="ARBA00022679"/>
    </source>
</evidence>
<dbReference type="InterPro" id="IPR011006">
    <property type="entry name" value="CheY-like_superfamily"/>
</dbReference>
<dbReference type="SUPFAM" id="SSF55785">
    <property type="entry name" value="PYP-like sensor domain (PAS domain)"/>
    <property type="match status" value="1"/>
</dbReference>
<dbReference type="Gene3D" id="3.30.565.10">
    <property type="entry name" value="Histidine kinase-like ATPase, C-terminal domain"/>
    <property type="match status" value="1"/>
</dbReference>
<dbReference type="CDD" id="cd00130">
    <property type="entry name" value="PAS"/>
    <property type="match status" value="1"/>
</dbReference>
<dbReference type="PRINTS" id="PR00344">
    <property type="entry name" value="BCTRLSENSOR"/>
</dbReference>
<name>A0A6H1TSM5_9CYAN</name>
<dbReference type="Gene3D" id="3.40.50.2300">
    <property type="match status" value="1"/>
</dbReference>
<dbReference type="InterPro" id="IPR004358">
    <property type="entry name" value="Sig_transdc_His_kin-like_C"/>
</dbReference>
<evidence type="ECO:0000256" key="3">
    <source>
        <dbReference type="ARBA" id="ARBA00022553"/>
    </source>
</evidence>
<evidence type="ECO:0000259" key="9">
    <source>
        <dbReference type="PROSITE" id="PS50110"/>
    </source>
</evidence>
<dbReference type="Gene3D" id="1.10.287.130">
    <property type="match status" value="1"/>
</dbReference>
<dbReference type="Gene3D" id="3.30.450.20">
    <property type="entry name" value="PAS domain"/>
    <property type="match status" value="1"/>
</dbReference>
<dbReference type="InterPro" id="IPR001610">
    <property type="entry name" value="PAC"/>
</dbReference>
<dbReference type="NCBIfam" id="TIGR00229">
    <property type="entry name" value="sensory_box"/>
    <property type="match status" value="1"/>
</dbReference>
<dbReference type="InterPro" id="IPR013767">
    <property type="entry name" value="PAS_fold"/>
</dbReference>
<proteinExistence type="predicted"/>
<dbReference type="SMART" id="SM00091">
    <property type="entry name" value="PAS"/>
    <property type="match status" value="1"/>
</dbReference>